<dbReference type="HOGENOM" id="CLU_031076_0_0_1"/>
<keyword evidence="3" id="KW-0964">Secreted</keyword>
<reference evidence="5 6" key="2">
    <citation type="journal article" date="2012" name="PLoS Pathog.">
        <title>Diverse lifestyles and strategies of plant pathogenesis encoded in the genomes of eighteen Dothideomycetes fungi.</title>
        <authorList>
            <person name="Ohm R.A."/>
            <person name="Feau N."/>
            <person name="Henrissat B."/>
            <person name="Schoch C.L."/>
            <person name="Horwitz B.A."/>
            <person name="Barry K.W."/>
            <person name="Condon B.J."/>
            <person name="Copeland A.C."/>
            <person name="Dhillon B."/>
            <person name="Glaser F."/>
            <person name="Hesse C.N."/>
            <person name="Kosti I."/>
            <person name="LaButti K."/>
            <person name="Lindquist E.A."/>
            <person name="Lucas S."/>
            <person name="Salamov A.A."/>
            <person name="Bradshaw R.E."/>
            <person name="Ciuffetti L."/>
            <person name="Hamelin R.C."/>
            <person name="Kema G.H.J."/>
            <person name="Lawrence C."/>
            <person name="Scott J.A."/>
            <person name="Spatafora J.W."/>
            <person name="Turgeon B.G."/>
            <person name="de Wit P.J.G.M."/>
            <person name="Zhong S."/>
            <person name="Goodwin S.B."/>
            <person name="Grigoriev I.V."/>
        </authorList>
    </citation>
    <scope>NUCLEOTIDE SEQUENCE [LARGE SCALE GENOMIC DNA]</scope>
    <source>
        <strain evidence="6">NZE10 / CBS 128990</strain>
    </source>
</reference>
<evidence type="ECO:0000256" key="1">
    <source>
        <dbReference type="ARBA" id="ARBA00004613"/>
    </source>
</evidence>
<dbReference type="PANTHER" id="PTHR10009">
    <property type="entry name" value="PROTEIN YELLOW-RELATED"/>
    <property type="match status" value="1"/>
</dbReference>
<reference evidence="6" key="1">
    <citation type="journal article" date="2012" name="PLoS Genet.">
        <title>The genomes of the fungal plant pathogens Cladosporium fulvum and Dothistroma septosporum reveal adaptation to different hosts and lifestyles but also signatures of common ancestry.</title>
        <authorList>
            <person name="de Wit P.J.G.M."/>
            <person name="van der Burgt A."/>
            <person name="Oekmen B."/>
            <person name="Stergiopoulos I."/>
            <person name="Abd-Elsalam K.A."/>
            <person name="Aerts A.L."/>
            <person name="Bahkali A.H."/>
            <person name="Beenen H.G."/>
            <person name="Chettri P."/>
            <person name="Cox M.P."/>
            <person name="Datema E."/>
            <person name="de Vries R.P."/>
            <person name="Dhillon B."/>
            <person name="Ganley A.R."/>
            <person name="Griffiths S.A."/>
            <person name="Guo Y."/>
            <person name="Hamelin R.C."/>
            <person name="Henrissat B."/>
            <person name="Kabir M.S."/>
            <person name="Jashni M.K."/>
            <person name="Kema G."/>
            <person name="Klaubauf S."/>
            <person name="Lapidus A."/>
            <person name="Levasseur A."/>
            <person name="Lindquist E."/>
            <person name="Mehrabi R."/>
            <person name="Ohm R.A."/>
            <person name="Owen T.J."/>
            <person name="Salamov A."/>
            <person name="Schwelm A."/>
            <person name="Schijlen E."/>
            <person name="Sun H."/>
            <person name="van den Burg H.A."/>
            <person name="van Ham R.C.H.J."/>
            <person name="Zhang S."/>
            <person name="Goodwin S.B."/>
            <person name="Grigoriev I.V."/>
            <person name="Collemare J."/>
            <person name="Bradshaw R.E."/>
        </authorList>
    </citation>
    <scope>NUCLEOTIDE SEQUENCE [LARGE SCALE GENOMIC DNA]</scope>
    <source>
        <strain evidence="6">NZE10 / CBS 128990</strain>
    </source>
</reference>
<comment type="similarity">
    <text evidence="2">Belongs to the major royal jelly protein family.</text>
</comment>
<comment type="subcellular location">
    <subcellularLocation>
        <location evidence="1">Secreted</location>
    </subcellularLocation>
</comment>
<dbReference type="eggNOG" id="ENOG502SI5G">
    <property type="taxonomic scope" value="Eukaryota"/>
</dbReference>
<evidence type="ECO:0000256" key="2">
    <source>
        <dbReference type="ARBA" id="ARBA00009127"/>
    </source>
</evidence>
<dbReference type="Proteomes" id="UP000016933">
    <property type="component" value="Unassembled WGS sequence"/>
</dbReference>
<dbReference type="InterPro" id="IPR017996">
    <property type="entry name" value="MRJP/yellow-related"/>
</dbReference>
<dbReference type="InterPro" id="IPR011042">
    <property type="entry name" value="6-blade_b-propeller_TolB-like"/>
</dbReference>
<evidence type="ECO:0008006" key="7">
    <source>
        <dbReference type="Google" id="ProtNLM"/>
    </source>
</evidence>
<evidence type="ECO:0000256" key="4">
    <source>
        <dbReference type="SAM" id="SignalP"/>
    </source>
</evidence>
<proteinExistence type="inferred from homology"/>
<dbReference type="Pfam" id="PF03022">
    <property type="entry name" value="MRJP"/>
    <property type="match status" value="1"/>
</dbReference>
<dbReference type="GO" id="GO:0005576">
    <property type="term" value="C:extracellular region"/>
    <property type="evidence" value="ECO:0007669"/>
    <property type="project" value="UniProtKB-SubCell"/>
</dbReference>
<evidence type="ECO:0000313" key="6">
    <source>
        <dbReference type="Proteomes" id="UP000016933"/>
    </source>
</evidence>
<protein>
    <recommendedName>
        <fullName evidence="7">SMP-30/Gluconolactonase/LRE-like region domain-containing protein</fullName>
    </recommendedName>
</protein>
<keyword evidence="6" id="KW-1185">Reference proteome</keyword>
<evidence type="ECO:0000313" key="5">
    <source>
        <dbReference type="EMBL" id="EME46713.1"/>
    </source>
</evidence>
<accession>N1PUT7</accession>
<dbReference type="SUPFAM" id="SSF101898">
    <property type="entry name" value="NHL repeat"/>
    <property type="match status" value="1"/>
</dbReference>
<keyword evidence="4" id="KW-0732">Signal</keyword>
<evidence type="ECO:0000256" key="3">
    <source>
        <dbReference type="ARBA" id="ARBA00022525"/>
    </source>
</evidence>
<sequence length="381" mass="40935">MTFSKLNSIALAITLAVQCAVGQTYTGPQDPRIETALTLDVPCNGVSTTPSGRLFLVLARVDGSKGPAVVEYNRTTKEMTAYPNEEWNSYQEGDDPTTKFVRINSQRVGPDGHLYLVDVGSPAFGEPVILPQGPKLIRVDVTTNEVSRVYPMGNVTRYNSLLDDVRFNPATGKAYLTDAGSPGLIVLDLATGISRRVIEAGTEYGTEGATPVSAEGSYLVLSANGDFEYVQADQLEVSPDGKNFYFSPASGGLWKIETKWLDQAFYNTSLAGTELASYIEPHALTPSTGGTAIDANGVVYVGDTDRQEVISVAANGTKSLLVQDPRLLWIDAMWIEGTKLWMPAAQLNRGTPFGNGKVNITKPLHVFTIDIGVGPSPIDHA</sequence>
<name>N1PUT7_DOTSN</name>
<feature type="chain" id="PRO_5004109110" description="SMP-30/Gluconolactonase/LRE-like region domain-containing protein" evidence="4">
    <location>
        <begin position="23"/>
        <end position="381"/>
    </location>
</feature>
<dbReference type="OMA" id="VYPMGNV"/>
<organism evidence="5 6">
    <name type="scientific">Dothistroma septosporum (strain NZE10 / CBS 128990)</name>
    <name type="common">Red band needle blight fungus</name>
    <name type="synonym">Mycosphaerella pini</name>
    <dbReference type="NCBI Taxonomy" id="675120"/>
    <lineage>
        <taxon>Eukaryota</taxon>
        <taxon>Fungi</taxon>
        <taxon>Dikarya</taxon>
        <taxon>Ascomycota</taxon>
        <taxon>Pezizomycotina</taxon>
        <taxon>Dothideomycetes</taxon>
        <taxon>Dothideomycetidae</taxon>
        <taxon>Mycosphaerellales</taxon>
        <taxon>Mycosphaerellaceae</taxon>
        <taxon>Dothistroma</taxon>
    </lineage>
</organism>
<dbReference type="Gene3D" id="2.120.10.30">
    <property type="entry name" value="TolB, C-terminal domain"/>
    <property type="match status" value="1"/>
</dbReference>
<dbReference type="AlphaFoldDB" id="N1PUT7"/>
<dbReference type="PANTHER" id="PTHR10009:SF18">
    <property type="entry name" value="PROTEIN YELLOW-LIKE PROTEIN"/>
    <property type="match status" value="1"/>
</dbReference>
<feature type="signal peptide" evidence="4">
    <location>
        <begin position="1"/>
        <end position="22"/>
    </location>
</feature>
<dbReference type="OrthoDB" id="7776143at2759"/>
<dbReference type="EMBL" id="KB446537">
    <property type="protein sequence ID" value="EME46713.1"/>
    <property type="molecule type" value="Genomic_DNA"/>
</dbReference>
<gene>
    <name evidence="5" type="ORF">DOTSEDRAFT_169508</name>
</gene>